<dbReference type="RefSeq" id="WP_033905557.1">
    <property type="nucleotide sequence ID" value="NZ_AP023187.1"/>
</dbReference>
<dbReference type="Pfam" id="PF14412">
    <property type="entry name" value="AHH"/>
    <property type="match status" value="1"/>
</dbReference>
<protein>
    <submittedName>
        <fullName evidence="1">Uncharacterized protein</fullName>
    </submittedName>
</protein>
<reference evidence="1 2" key="1">
    <citation type="submission" date="2019-09" db="EMBL/GenBank/DDBJ databases">
        <title>Draft genome sequencing and comparative genomics of hatchery-associated Vibrios.</title>
        <authorList>
            <person name="Kehlet-Delgado H."/>
            <person name="Mueller R.S."/>
        </authorList>
    </citation>
    <scope>NUCLEOTIDE SEQUENCE [LARGE SCALE GENOMIC DNA]</scope>
    <source>
        <strain evidence="1 2">081416A</strain>
    </source>
</reference>
<proteinExistence type="predicted"/>
<dbReference type="EMBL" id="VTYF01000005">
    <property type="protein sequence ID" value="NOI09517.1"/>
    <property type="molecule type" value="Genomic_DNA"/>
</dbReference>
<dbReference type="InterPro" id="IPR032871">
    <property type="entry name" value="AHH_dom_containing"/>
</dbReference>
<dbReference type="AlphaFoldDB" id="A0A7Y4B2K3"/>
<gene>
    <name evidence="1" type="ORF">F0254_11635</name>
</gene>
<dbReference type="Proteomes" id="UP000532247">
    <property type="component" value="Unassembled WGS sequence"/>
</dbReference>
<evidence type="ECO:0000313" key="1">
    <source>
        <dbReference type="EMBL" id="NOI09517.1"/>
    </source>
</evidence>
<evidence type="ECO:0000313" key="2">
    <source>
        <dbReference type="Proteomes" id="UP000532247"/>
    </source>
</evidence>
<sequence>MGKKVVTVTTSELERDLFNVTGDKLFASKQASQFQIFYAGSVIDSIKYKRGVISKDDLLLNQHIRWEHNKAHSYRLAKNILKKTGQCRPKNVAAHHIVSWKDIRAAKSRMRLSAFRIDIDSAENGVFLPRWNKHVPHSQMVEAYSHSCIHTSFYYLNVEHLLENTIAQDADREDIVEVLEDIGDDLKMGMFPITRKIRANEIAV</sequence>
<accession>A0A7Y4B2K3</accession>
<organism evidence="1 2">
    <name type="scientific">Vibrio alginolyticus</name>
    <dbReference type="NCBI Taxonomy" id="663"/>
    <lineage>
        <taxon>Bacteria</taxon>
        <taxon>Pseudomonadati</taxon>
        <taxon>Pseudomonadota</taxon>
        <taxon>Gammaproteobacteria</taxon>
        <taxon>Vibrionales</taxon>
        <taxon>Vibrionaceae</taxon>
        <taxon>Vibrio</taxon>
    </lineage>
</organism>
<comment type="caution">
    <text evidence="1">The sequence shown here is derived from an EMBL/GenBank/DDBJ whole genome shotgun (WGS) entry which is preliminary data.</text>
</comment>
<name>A0A7Y4B2K3_VIBAL</name>